<organism evidence="3 4">
    <name type="scientific">Cymbomonas tetramitiformis</name>
    <dbReference type="NCBI Taxonomy" id="36881"/>
    <lineage>
        <taxon>Eukaryota</taxon>
        <taxon>Viridiplantae</taxon>
        <taxon>Chlorophyta</taxon>
        <taxon>Pyramimonadophyceae</taxon>
        <taxon>Pyramimonadales</taxon>
        <taxon>Pyramimonadaceae</taxon>
        <taxon>Cymbomonas</taxon>
    </lineage>
</organism>
<sequence length="107" mass="11949">MPKSFSIKPPAVAARRSKKNVSAITKTEKKQNKSLWRYFGGRVNNCIAVICALVLVFILLDVQDVYGQLAANRRIIWNTAKEHVAGVTARATNSSLIKTTEKLDEEF</sequence>
<accession>A0AAE0G1N4</accession>
<comment type="caution">
    <text evidence="3">The sequence shown here is derived from an EMBL/GenBank/DDBJ whole genome shotgun (WGS) entry which is preliminary data.</text>
</comment>
<keyword evidence="2" id="KW-0472">Membrane</keyword>
<keyword evidence="2" id="KW-1133">Transmembrane helix</keyword>
<dbReference type="Proteomes" id="UP001190700">
    <property type="component" value="Unassembled WGS sequence"/>
</dbReference>
<dbReference type="AlphaFoldDB" id="A0AAE0G1N4"/>
<name>A0AAE0G1N4_9CHLO</name>
<evidence type="ECO:0000256" key="2">
    <source>
        <dbReference type="SAM" id="Phobius"/>
    </source>
</evidence>
<reference evidence="3 4" key="1">
    <citation type="journal article" date="2015" name="Genome Biol. Evol.">
        <title>Comparative Genomics of a Bacterivorous Green Alga Reveals Evolutionary Causalities and Consequences of Phago-Mixotrophic Mode of Nutrition.</title>
        <authorList>
            <person name="Burns J.A."/>
            <person name="Paasch A."/>
            <person name="Narechania A."/>
            <person name="Kim E."/>
        </authorList>
    </citation>
    <scope>NUCLEOTIDE SEQUENCE [LARGE SCALE GENOMIC DNA]</scope>
    <source>
        <strain evidence="3 4">PLY_AMNH</strain>
    </source>
</reference>
<proteinExistence type="predicted"/>
<evidence type="ECO:0000313" key="3">
    <source>
        <dbReference type="EMBL" id="KAK3269535.1"/>
    </source>
</evidence>
<gene>
    <name evidence="3" type="ORF">CYMTET_22028</name>
</gene>
<feature type="non-terminal residue" evidence="3">
    <location>
        <position position="107"/>
    </location>
</feature>
<dbReference type="EMBL" id="LGRX02010895">
    <property type="protein sequence ID" value="KAK3269535.1"/>
    <property type="molecule type" value="Genomic_DNA"/>
</dbReference>
<keyword evidence="2" id="KW-0812">Transmembrane</keyword>
<protein>
    <submittedName>
        <fullName evidence="3">Uncharacterized protein</fullName>
    </submittedName>
</protein>
<keyword evidence="4" id="KW-1185">Reference proteome</keyword>
<evidence type="ECO:0000256" key="1">
    <source>
        <dbReference type="SAM" id="MobiDB-lite"/>
    </source>
</evidence>
<feature type="region of interest" description="Disordered" evidence="1">
    <location>
        <begin position="1"/>
        <end position="24"/>
    </location>
</feature>
<feature type="transmembrane region" description="Helical" evidence="2">
    <location>
        <begin position="39"/>
        <end position="60"/>
    </location>
</feature>
<evidence type="ECO:0000313" key="4">
    <source>
        <dbReference type="Proteomes" id="UP001190700"/>
    </source>
</evidence>